<proteinExistence type="predicted"/>
<dbReference type="EMBL" id="JAYWVC010000488">
    <property type="protein sequence ID" value="MED7828759.1"/>
    <property type="molecule type" value="Genomic_DNA"/>
</dbReference>
<evidence type="ECO:0000313" key="1">
    <source>
        <dbReference type="EMBL" id="MED7828759.1"/>
    </source>
</evidence>
<sequence length="40" mass="4324">MEIVINAGKVTSGAEEISSPQAVKARRIANYLPHPEFAMP</sequence>
<organism evidence="1 2">
    <name type="scientific">Streptomyces chiangmaiensis</name>
    <dbReference type="NCBI Taxonomy" id="766497"/>
    <lineage>
        <taxon>Bacteria</taxon>
        <taxon>Bacillati</taxon>
        <taxon>Actinomycetota</taxon>
        <taxon>Actinomycetes</taxon>
        <taxon>Kitasatosporales</taxon>
        <taxon>Streptomycetaceae</taxon>
        <taxon>Streptomyces</taxon>
    </lineage>
</organism>
<evidence type="ECO:0000313" key="2">
    <source>
        <dbReference type="Proteomes" id="UP001333996"/>
    </source>
</evidence>
<name>A0ABU7G070_9ACTN</name>
<accession>A0ABU7G070</accession>
<comment type="caution">
    <text evidence="1">The sequence shown here is derived from an EMBL/GenBank/DDBJ whole genome shotgun (WGS) entry which is preliminary data.</text>
</comment>
<dbReference type="Proteomes" id="UP001333996">
    <property type="component" value="Unassembled WGS sequence"/>
</dbReference>
<reference evidence="1" key="1">
    <citation type="submission" date="2024-01" db="EMBL/GenBank/DDBJ databases">
        <title>First draft genome sequence data of TA4-1, the type strain of Gram-positive actinobacterium Streptomyces chiangmaiensis.</title>
        <authorList>
            <person name="Yasawong M."/>
            <person name="Nantapong N."/>
        </authorList>
    </citation>
    <scope>NUCLEOTIDE SEQUENCE</scope>
    <source>
        <strain evidence="1">TA4-1</strain>
    </source>
</reference>
<protein>
    <submittedName>
        <fullName evidence="1">Uncharacterized protein</fullName>
    </submittedName>
</protein>
<keyword evidence="2" id="KW-1185">Reference proteome</keyword>
<gene>
    <name evidence="1" type="ORF">VXC91_44780</name>
</gene>
<dbReference type="RefSeq" id="WP_329513076.1">
    <property type="nucleotide sequence ID" value="NZ_BAAAYZ010000208.1"/>
</dbReference>